<organism evidence="1 2">
    <name type="scientific">Pangasius djambal</name>
    <dbReference type="NCBI Taxonomy" id="1691987"/>
    <lineage>
        <taxon>Eukaryota</taxon>
        <taxon>Metazoa</taxon>
        <taxon>Chordata</taxon>
        <taxon>Craniata</taxon>
        <taxon>Vertebrata</taxon>
        <taxon>Euteleostomi</taxon>
        <taxon>Actinopterygii</taxon>
        <taxon>Neopterygii</taxon>
        <taxon>Teleostei</taxon>
        <taxon>Ostariophysi</taxon>
        <taxon>Siluriformes</taxon>
        <taxon>Pangasiidae</taxon>
        <taxon>Pangasius</taxon>
    </lineage>
</organism>
<evidence type="ECO:0000313" key="2">
    <source>
        <dbReference type="Proteomes" id="UP000830395"/>
    </source>
</evidence>
<sequence>MPPDDISGLFGPGVSDGSTDVFIIGLQEVNCMINKRLKDALFIDQWSELCMDTLGRFGYVLVSDVMLLEKSTERSKSLS</sequence>
<reference evidence="1" key="1">
    <citation type="submission" date="2020-02" db="EMBL/GenBank/DDBJ databases">
        <title>Genome sequencing of the panga catfish, Pangasius djambal.</title>
        <authorList>
            <person name="Wen M."/>
            <person name="Zahm M."/>
            <person name="Roques C."/>
            <person name="Cabau C."/>
            <person name="Klopp C."/>
            <person name="Donnadieu C."/>
            <person name="Jouanno E."/>
            <person name="Avarre J.-C."/>
            <person name="Campet M."/>
            <person name="Ha T."/>
            <person name="Dugue R."/>
            <person name="Lampietro C."/>
            <person name="Louis A."/>
            <person name="Herpin A."/>
            <person name="Echchiki A."/>
            <person name="Berthelot C."/>
            <person name="Parey E."/>
            <person name="Roest-Crollius H."/>
            <person name="Braasch I."/>
            <person name="Postlethwait J.H."/>
            <person name="Bobe J."/>
            <person name="Montfort J."/>
            <person name="Bouchez O."/>
            <person name="Begum T."/>
            <person name="Schartl M."/>
            <person name="Gustiano R."/>
            <person name="Guiguen Y."/>
        </authorList>
    </citation>
    <scope>NUCLEOTIDE SEQUENCE</scope>
    <source>
        <strain evidence="1">Pdj_M5554</strain>
    </source>
</reference>
<gene>
    <name evidence="1" type="ORF">PDJAM_G00085770</name>
</gene>
<dbReference type="Proteomes" id="UP000830395">
    <property type="component" value="Chromosome 17"/>
</dbReference>
<evidence type="ECO:0000313" key="1">
    <source>
        <dbReference type="EMBL" id="MCJ8742747.1"/>
    </source>
</evidence>
<comment type="caution">
    <text evidence="1">The sequence shown here is derived from an EMBL/GenBank/DDBJ whole genome shotgun (WGS) entry which is preliminary data.</text>
</comment>
<proteinExistence type="predicted"/>
<name>A0ACC5Z599_9TELE</name>
<protein>
    <submittedName>
        <fullName evidence="1">Uncharacterized protein</fullName>
    </submittedName>
</protein>
<dbReference type="EMBL" id="CM040991">
    <property type="protein sequence ID" value="MCJ8742747.1"/>
    <property type="molecule type" value="Genomic_DNA"/>
</dbReference>
<keyword evidence="2" id="KW-1185">Reference proteome</keyword>
<accession>A0ACC5Z599</accession>